<dbReference type="EMBL" id="JAFJMO010000044">
    <property type="protein sequence ID" value="KAJ8248675.1"/>
    <property type="molecule type" value="Genomic_DNA"/>
</dbReference>
<evidence type="ECO:0000256" key="7">
    <source>
        <dbReference type="ARBA" id="ARBA00023212"/>
    </source>
</evidence>
<evidence type="ECO:0000256" key="8">
    <source>
        <dbReference type="ARBA" id="ARBA00023273"/>
    </source>
</evidence>
<comment type="caution">
    <text evidence="10">The sequence shown here is derived from an EMBL/GenBank/DDBJ whole genome shotgun (WGS) entry which is preliminary data.</text>
</comment>
<comment type="subcellular location">
    <subcellularLocation>
        <location evidence="1">Cell projection</location>
        <location evidence="1">Cilium</location>
    </subcellularLocation>
    <subcellularLocation>
        <location evidence="2">Cytoplasm</location>
        <location evidence="2">Cytoskeleton</location>
    </subcellularLocation>
</comment>
<evidence type="ECO:0000313" key="10">
    <source>
        <dbReference type="EMBL" id="KAJ8248675.1"/>
    </source>
</evidence>
<keyword evidence="4" id="KW-0853">WD repeat</keyword>
<keyword evidence="11" id="KW-1185">Reference proteome</keyword>
<keyword evidence="6 9" id="KW-0175">Coiled coil</keyword>
<gene>
    <name evidence="10" type="ORF">COCON_G00233690</name>
</gene>
<dbReference type="PANTHER" id="PTHR14885:SF3">
    <property type="entry name" value="CILIA- AND FLAGELLA-ASSOCIATED PROTEIN 44"/>
    <property type="match status" value="1"/>
</dbReference>
<dbReference type="PANTHER" id="PTHR14885">
    <property type="entry name" value="CILIA- AND FLAGELLA-ASSOCIATED PROTEIN 43-RELATED"/>
    <property type="match status" value="1"/>
</dbReference>
<keyword evidence="5" id="KW-0677">Repeat</keyword>
<keyword evidence="8" id="KW-0966">Cell projection</keyword>
<dbReference type="GO" id="GO:0005929">
    <property type="term" value="C:cilium"/>
    <property type="evidence" value="ECO:0007669"/>
    <property type="project" value="UniProtKB-SubCell"/>
</dbReference>
<evidence type="ECO:0000313" key="11">
    <source>
        <dbReference type="Proteomes" id="UP001152803"/>
    </source>
</evidence>
<evidence type="ECO:0000256" key="6">
    <source>
        <dbReference type="ARBA" id="ARBA00023054"/>
    </source>
</evidence>
<reference evidence="10" key="1">
    <citation type="journal article" date="2023" name="Science">
        <title>Genome structures resolve the early diversification of teleost fishes.</title>
        <authorList>
            <person name="Parey E."/>
            <person name="Louis A."/>
            <person name="Montfort J."/>
            <person name="Bouchez O."/>
            <person name="Roques C."/>
            <person name="Iampietro C."/>
            <person name="Lluch J."/>
            <person name="Castinel A."/>
            <person name="Donnadieu C."/>
            <person name="Desvignes T."/>
            <person name="Floi Bucao C."/>
            <person name="Jouanno E."/>
            <person name="Wen M."/>
            <person name="Mejri S."/>
            <person name="Dirks R."/>
            <person name="Jansen H."/>
            <person name="Henkel C."/>
            <person name="Chen W.J."/>
            <person name="Zahm M."/>
            <person name="Cabau C."/>
            <person name="Klopp C."/>
            <person name="Thompson A.W."/>
            <person name="Robinson-Rechavi M."/>
            <person name="Braasch I."/>
            <person name="Lecointre G."/>
            <person name="Bobe J."/>
            <person name="Postlethwait J.H."/>
            <person name="Berthelot C."/>
            <person name="Roest Crollius H."/>
            <person name="Guiguen Y."/>
        </authorList>
    </citation>
    <scope>NUCLEOTIDE SEQUENCE</scope>
    <source>
        <strain evidence="10">Concon-B</strain>
    </source>
</reference>
<evidence type="ECO:0000256" key="2">
    <source>
        <dbReference type="ARBA" id="ARBA00004245"/>
    </source>
</evidence>
<proteinExistence type="predicted"/>
<feature type="coiled-coil region" evidence="9">
    <location>
        <begin position="70"/>
        <end position="125"/>
    </location>
</feature>
<protein>
    <submittedName>
        <fullName evidence="10">Uncharacterized protein</fullName>
    </submittedName>
</protein>
<dbReference type="GO" id="GO:0005856">
    <property type="term" value="C:cytoskeleton"/>
    <property type="evidence" value="ECO:0007669"/>
    <property type="project" value="UniProtKB-SubCell"/>
</dbReference>
<dbReference type="OrthoDB" id="1935234at2759"/>
<accession>A0A9Q1CV65</accession>
<sequence>MMMAKFGRLVDLEALQTLSGNRVVEELKHDSRIKEVQHTHELKLWKVKLTEVKQELMAVSRQHTELVCILNCLLKEKKDLEDKLDTRQRKMGAQFRDQRCEEDERHRLQKVVASQAEEMETMRQEITMLSHKGGNVLPPTQSLPSPYCNDRLHPHHLSGGAPCSLLSNQRGLD</sequence>
<evidence type="ECO:0000256" key="1">
    <source>
        <dbReference type="ARBA" id="ARBA00004138"/>
    </source>
</evidence>
<keyword evidence="7" id="KW-0206">Cytoskeleton</keyword>
<evidence type="ECO:0000256" key="4">
    <source>
        <dbReference type="ARBA" id="ARBA00022574"/>
    </source>
</evidence>
<evidence type="ECO:0000256" key="3">
    <source>
        <dbReference type="ARBA" id="ARBA00022490"/>
    </source>
</evidence>
<dbReference type="Proteomes" id="UP001152803">
    <property type="component" value="Unassembled WGS sequence"/>
</dbReference>
<keyword evidence="3" id="KW-0963">Cytoplasm</keyword>
<dbReference type="AlphaFoldDB" id="A0A9Q1CV65"/>
<organism evidence="10 11">
    <name type="scientific">Conger conger</name>
    <name type="common">Conger eel</name>
    <name type="synonym">Muraena conger</name>
    <dbReference type="NCBI Taxonomy" id="82655"/>
    <lineage>
        <taxon>Eukaryota</taxon>
        <taxon>Metazoa</taxon>
        <taxon>Chordata</taxon>
        <taxon>Craniata</taxon>
        <taxon>Vertebrata</taxon>
        <taxon>Euteleostomi</taxon>
        <taxon>Actinopterygii</taxon>
        <taxon>Neopterygii</taxon>
        <taxon>Teleostei</taxon>
        <taxon>Anguilliformes</taxon>
        <taxon>Congridae</taxon>
        <taxon>Conger</taxon>
    </lineage>
</organism>
<name>A0A9Q1CV65_CONCO</name>
<evidence type="ECO:0000256" key="9">
    <source>
        <dbReference type="SAM" id="Coils"/>
    </source>
</evidence>
<evidence type="ECO:0000256" key="5">
    <source>
        <dbReference type="ARBA" id="ARBA00022737"/>
    </source>
</evidence>